<dbReference type="RefSeq" id="WP_176005373.1">
    <property type="nucleotide sequence ID" value="NZ_JABWMI010000007.1"/>
</dbReference>
<comment type="caution">
    <text evidence="2">The sequence shown here is derived from an EMBL/GenBank/DDBJ whole genome shotgun (WGS) entry which is preliminary data.</text>
</comment>
<organism evidence="2 3">
    <name type="scientific">Flavobacterium agri</name>
    <dbReference type="NCBI Taxonomy" id="2743471"/>
    <lineage>
        <taxon>Bacteria</taxon>
        <taxon>Pseudomonadati</taxon>
        <taxon>Bacteroidota</taxon>
        <taxon>Flavobacteriia</taxon>
        <taxon>Flavobacteriales</taxon>
        <taxon>Flavobacteriaceae</taxon>
        <taxon>Flavobacterium</taxon>
    </lineage>
</organism>
<protein>
    <recommendedName>
        <fullName evidence="4">LTXXQ motif family protein</fullName>
    </recommendedName>
</protein>
<proteinExistence type="predicted"/>
<dbReference type="AlphaFoldDB" id="A0A7Y9C6N0"/>
<gene>
    <name evidence="2" type="ORF">HZF10_06420</name>
</gene>
<keyword evidence="1" id="KW-0732">Signal</keyword>
<dbReference type="EMBL" id="JACBJI010000002">
    <property type="protein sequence ID" value="NYA70548.1"/>
    <property type="molecule type" value="Genomic_DNA"/>
</dbReference>
<feature type="signal peptide" evidence="1">
    <location>
        <begin position="1"/>
        <end position="17"/>
    </location>
</feature>
<feature type="chain" id="PRO_5031134341" description="LTXXQ motif family protein" evidence="1">
    <location>
        <begin position="18"/>
        <end position="150"/>
    </location>
</feature>
<accession>A0A7Y9C6N0</accession>
<sequence length="150" mass="17478">MKYSLILLLFVFSQIHAQIGNENLSQGLTEQELTKAKEDYKQMMKTETWVNNHKLTKDFANKTNAVLLKSPTPPKDRESLIQLLEQNLGQTQFKSISEAKDYIAKMDESEAKMKAENKELFEMMSRATQTQRREIAKPFFELSMKERGLR</sequence>
<evidence type="ECO:0000313" key="3">
    <source>
        <dbReference type="Proteomes" id="UP000535020"/>
    </source>
</evidence>
<reference evidence="2 3" key="1">
    <citation type="submission" date="2020-07" db="EMBL/GenBank/DDBJ databases">
        <authorList>
            <person name="Sun Q."/>
        </authorList>
    </citation>
    <scope>NUCLEOTIDE SEQUENCE [LARGE SCALE GENOMIC DNA]</scope>
    <source>
        <strain evidence="2 3">MAH-1</strain>
    </source>
</reference>
<evidence type="ECO:0000256" key="1">
    <source>
        <dbReference type="SAM" id="SignalP"/>
    </source>
</evidence>
<dbReference type="Proteomes" id="UP000535020">
    <property type="component" value="Unassembled WGS sequence"/>
</dbReference>
<evidence type="ECO:0000313" key="2">
    <source>
        <dbReference type="EMBL" id="NYA70548.1"/>
    </source>
</evidence>
<keyword evidence="3" id="KW-1185">Reference proteome</keyword>
<evidence type="ECO:0008006" key="4">
    <source>
        <dbReference type="Google" id="ProtNLM"/>
    </source>
</evidence>
<name>A0A7Y9C6N0_9FLAO</name>